<dbReference type="Gene3D" id="2.40.128.260">
    <property type="entry name" value="Type IV secretion system, VirB10/TraB/TrbI"/>
    <property type="match status" value="2"/>
</dbReference>
<feature type="compositionally biased region" description="Basic and acidic residues" evidence="6">
    <location>
        <begin position="109"/>
        <end position="138"/>
    </location>
</feature>
<dbReference type="CDD" id="cd16429">
    <property type="entry name" value="VirB10"/>
    <property type="match status" value="1"/>
</dbReference>
<dbReference type="GO" id="GO:0016020">
    <property type="term" value="C:membrane"/>
    <property type="evidence" value="ECO:0007669"/>
    <property type="project" value="UniProtKB-SubCell"/>
</dbReference>
<feature type="region of interest" description="Disordered" evidence="6">
    <location>
        <begin position="1"/>
        <end position="36"/>
    </location>
</feature>
<comment type="caution">
    <text evidence="8">The sequence shown here is derived from an EMBL/GenBank/DDBJ whole genome shotgun (WGS) entry which is preliminary data.</text>
</comment>
<comment type="similarity">
    <text evidence="2">Belongs to the TrbI/VirB10 family.</text>
</comment>
<evidence type="ECO:0000256" key="4">
    <source>
        <dbReference type="ARBA" id="ARBA00022989"/>
    </source>
</evidence>
<dbReference type="Pfam" id="PF03743">
    <property type="entry name" value="TrbI"/>
    <property type="match status" value="1"/>
</dbReference>
<dbReference type="InterPro" id="IPR042217">
    <property type="entry name" value="T4SS_VirB10/TrbI"/>
</dbReference>
<keyword evidence="3 7" id="KW-0812">Transmembrane</keyword>
<feature type="compositionally biased region" description="Basic and acidic residues" evidence="6">
    <location>
        <begin position="145"/>
        <end position="160"/>
    </location>
</feature>
<comment type="subcellular location">
    <subcellularLocation>
        <location evidence="1">Membrane</location>
        <topology evidence="1">Single-pass membrane protein</topology>
    </subcellularLocation>
</comment>
<accession>A0A3R0XDF3</accession>
<gene>
    <name evidence="8" type="ORF">DRU74_20050</name>
</gene>
<feature type="compositionally biased region" description="Polar residues" evidence="6">
    <location>
        <begin position="16"/>
        <end position="30"/>
    </location>
</feature>
<feature type="compositionally biased region" description="Basic and acidic residues" evidence="6">
    <location>
        <begin position="79"/>
        <end position="88"/>
    </location>
</feature>
<keyword evidence="5 7" id="KW-0472">Membrane</keyword>
<evidence type="ECO:0000256" key="6">
    <source>
        <dbReference type="SAM" id="MobiDB-lite"/>
    </source>
</evidence>
<feature type="region of interest" description="Disordered" evidence="6">
    <location>
        <begin position="79"/>
        <end position="196"/>
    </location>
</feature>
<protein>
    <submittedName>
        <fullName evidence="8">Conjugal transfer protein TrbI</fullName>
    </submittedName>
</protein>
<evidence type="ECO:0000313" key="8">
    <source>
        <dbReference type="EMBL" id="MLU98990.1"/>
    </source>
</evidence>
<evidence type="ECO:0000256" key="3">
    <source>
        <dbReference type="ARBA" id="ARBA00022692"/>
    </source>
</evidence>
<feature type="region of interest" description="Disordered" evidence="6">
    <location>
        <begin position="214"/>
        <end position="233"/>
    </location>
</feature>
<dbReference type="AlphaFoldDB" id="A0A3R0XDF3"/>
<evidence type="ECO:0000256" key="7">
    <source>
        <dbReference type="SAM" id="Phobius"/>
    </source>
</evidence>
<evidence type="ECO:0000256" key="2">
    <source>
        <dbReference type="ARBA" id="ARBA00010265"/>
    </source>
</evidence>
<feature type="compositionally biased region" description="Gly residues" evidence="6">
    <location>
        <begin position="217"/>
        <end position="231"/>
    </location>
</feature>
<evidence type="ECO:0000256" key="1">
    <source>
        <dbReference type="ARBA" id="ARBA00004167"/>
    </source>
</evidence>
<dbReference type="EMBL" id="RVHM01000032">
    <property type="protein sequence ID" value="MLU98990.1"/>
    <property type="molecule type" value="Genomic_DNA"/>
</dbReference>
<evidence type="ECO:0000256" key="5">
    <source>
        <dbReference type="ARBA" id="ARBA00023136"/>
    </source>
</evidence>
<reference evidence="8" key="1">
    <citation type="submission" date="2018-07" db="EMBL/GenBank/DDBJ databases">
        <authorList>
            <person name="Ashton P.M."/>
            <person name="Dallman T."/>
            <person name="Nair S."/>
            <person name="De Pinna E."/>
            <person name="Peters T."/>
            <person name="Grant K."/>
        </authorList>
    </citation>
    <scope>NUCLEOTIDE SEQUENCE [LARGE SCALE GENOMIC DNA]</scope>
    <source>
        <strain evidence="8">157339</strain>
    </source>
</reference>
<organism evidence="8">
    <name type="scientific">Salmonella enterica I</name>
    <dbReference type="NCBI Taxonomy" id="59201"/>
    <lineage>
        <taxon>Bacteria</taxon>
        <taxon>Pseudomonadati</taxon>
        <taxon>Pseudomonadota</taxon>
        <taxon>Gammaproteobacteria</taxon>
        <taxon>Enterobacterales</taxon>
        <taxon>Enterobacteriaceae</taxon>
        <taxon>Salmonella</taxon>
    </lineage>
</organism>
<name>A0A3R0XDF3_SALET</name>
<feature type="transmembrane region" description="Helical" evidence="7">
    <location>
        <begin position="50"/>
        <end position="73"/>
    </location>
</feature>
<dbReference type="InterPro" id="IPR005498">
    <property type="entry name" value="T4SS_VirB10/TraB/TrbI"/>
</dbReference>
<dbReference type="Proteomes" id="UP000885374">
    <property type="component" value="Unassembled WGS sequence"/>
</dbReference>
<keyword evidence="4 7" id="KW-1133">Transmembrane helix</keyword>
<sequence length="447" mass="47768">MNQDEQLSPDQKKDSSPVTSSESRSGNKNVGQGAFSLKPASRKKPIDWKIVGVIAGGIIITLLIIISFAAAVIKSNARPEPEIDESKVNAEAVTQVNRTPEDVMGAFMEKNRHSISDSSAGKKTDDNQKDTAQAKDTTETAIKTKPAEDAEYYDKTPPVREEEDMFSPVTRFDSAGISQGVGGSSSGRSSSSDTEERLRAFANADPDELVKQALANQGGGDDNGLSGGSSGRGSVRALLGSSGEYAMTRARRSPDRKFLLKRQTRFQCVLYNRVKTDYPGFVSCYLLRPLYSSDGSVILAEAGAELTGEQTVEVKAGQSSVFTSWSELETAPDGIRASLSGLGTDPMGSSGTEAYIDNHYGKKFGGAVMLSFIQDALGSVSNLTKRNSGNGYTVENSEQNAEDMASKALDNSINIPPTGYVLPGTVITVIVAQDIDFSSVYKTRTSR</sequence>
<proteinExistence type="inferred from homology"/>